<organism evidence="1 2">
    <name type="scientific">Smallanthus sonchifolius</name>
    <dbReference type="NCBI Taxonomy" id="185202"/>
    <lineage>
        <taxon>Eukaryota</taxon>
        <taxon>Viridiplantae</taxon>
        <taxon>Streptophyta</taxon>
        <taxon>Embryophyta</taxon>
        <taxon>Tracheophyta</taxon>
        <taxon>Spermatophyta</taxon>
        <taxon>Magnoliopsida</taxon>
        <taxon>eudicotyledons</taxon>
        <taxon>Gunneridae</taxon>
        <taxon>Pentapetalae</taxon>
        <taxon>asterids</taxon>
        <taxon>campanulids</taxon>
        <taxon>Asterales</taxon>
        <taxon>Asteraceae</taxon>
        <taxon>Asteroideae</taxon>
        <taxon>Heliantheae alliance</taxon>
        <taxon>Millerieae</taxon>
        <taxon>Smallanthus</taxon>
    </lineage>
</organism>
<protein>
    <submittedName>
        <fullName evidence="1">Uncharacterized protein</fullName>
    </submittedName>
</protein>
<evidence type="ECO:0000313" key="1">
    <source>
        <dbReference type="EMBL" id="KAI3705713.1"/>
    </source>
</evidence>
<keyword evidence="2" id="KW-1185">Reference proteome</keyword>
<dbReference type="Proteomes" id="UP001056120">
    <property type="component" value="Linkage Group LG25"/>
</dbReference>
<evidence type="ECO:0000313" key="2">
    <source>
        <dbReference type="Proteomes" id="UP001056120"/>
    </source>
</evidence>
<proteinExistence type="predicted"/>
<reference evidence="1 2" key="2">
    <citation type="journal article" date="2022" name="Mol. Ecol. Resour.">
        <title>The genomes of chicory, endive, great burdock and yacon provide insights into Asteraceae paleo-polyploidization history and plant inulin production.</title>
        <authorList>
            <person name="Fan W."/>
            <person name="Wang S."/>
            <person name="Wang H."/>
            <person name="Wang A."/>
            <person name="Jiang F."/>
            <person name="Liu H."/>
            <person name="Zhao H."/>
            <person name="Xu D."/>
            <person name="Zhang Y."/>
        </authorList>
    </citation>
    <scope>NUCLEOTIDE SEQUENCE [LARGE SCALE GENOMIC DNA]</scope>
    <source>
        <strain evidence="2">cv. Yunnan</strain>
        <tissue evidence="1">Leaves</tissue>
    </source>
</reference>
<dbReference type="EMBL" id="CM042042">
    <property type="protein sequence ID" value="KAI3705713.1"/>
    <property type="molecule type" value="Genomic_DNA"/>
</dbReference>
<sequence length="100" mass="11251">MESGDRDYTKAFPIGETPQETGLSYVPKCYELSSSDKPSLTPEIADVEVIDLAGLDDPVQHPAIVKKIGNACRESGFFQHYAHPLNEWIQQWPNNPSDYR</sequence>
<gene>
    <name evidence="1" type="ORF">L1987_75954</name>
</gene>
<comment type="caution">
    <text evidence="1">The sequence shown here is derived from an EMBL/GenBank/DDBJ whole genome shotgun (WGS) entry which is preliminary data.</text>
</comment>
<accession>A0ACB9A7E1</accession>
<name>A0ACB9A7E1_9ASTR</name>
<reference evidence="2" key="1">
    <citation type="journal article" date="2022" name="Mol. Ecol. Resour.">
        <title>The genomes of chicory, endive, great burdock and yacon provide insights into Asteraceae palaeo-polyploidization history and plant inulin production.</title>
        <authorList>
            <person name="Fan W."/>
            <person name="Wang S."/>
            <person name="Wang H."/>
            <person name="Wang A."/>
            <person name="Jiang F."/>
            <person name="Liu H."/>
            <person name="Zhao H."/>
            <person name="Xu D."/>
            <person name="Zhang Y."/>
        </authorList>
    </citation>
    <scope>NUCLEOTIDE SEQUENCE [LARGE SCALE GENOMIC DNA]</scope>
    <source>
        <strain evidence="2">cv. Yunnan</strain>
    </source>
</reference>